<keyword evidence="4 6" id="KW-1133">Transmembrane helix</keyword>
<gene>
    <name evidence="7" type="ORF">VZ95_03515</name>
</gene>
<evidence type="ECO:0000256" key="1">
    <source>
        <dbReference type="ARBA" id="ARBA00004651"/>
    </source>
</evidence>
<name>A0A0F3IVC8_9PROT</name>
<comment type="subcellular location">
    <subcellularLocation>
        <location evidence="1">Cell membrane</location>
        <topology evidence="1">Multi-pass membrane protein</topology>
    </subcellularLocation>
</comment>
<evidence type="ECO:0000256" key="2">
    <source>
        <dbReference type="ARBA" id="ARBA00022475"/>
    </source>
</evidence>
<dbReference type="OrthoDB" id="385012at2"/>
<feature type="transmembrane region" description="Helical" evidence="6">
    <location>
        <begin position="62"/>
        <end position="80"/>
    </location>
</feature>
<keyword evidence="8" id="KW-1185">Reference proteome</keyword>
<evidence type="ECO:0000256" key="5">
    <source>
        <dbReference type="ARBA" id="ARBA00023136"/>
    </source>
</evidence>
<dbReference type="GO" id="GO:0005886">
    <property type="term" value="C:plasma membrane"/>
    <property type="evidence" value="ECO:0007669"/>
    <property type="project" value="UniProtKB-SubCell"/>
</dbReference>
<feature type="transmembrane region" description="Helical" evidence="6">
    <location>
        <begin position="86"/>
        <end position="109"/>
    </location>
</feature>
<evidence type="ECO:0000256" key="3">
    <source>
        <dbReference type="ARBA" id="ARBA00022692"/>
    </source>
</evidence>
<organism evidence="7 8">
    <name type="scientific">Elstera litoralis</name>
    <dbReference type="NCBI Taxonomy" id="552518"/>
    <lineage>
        <taxon>Bacteria</taxon>
        <taxon>Pseudomonadati</taxon>
        <taxon>Pseudomonadota</taxon>
        <taxon>Alphaproteobacteria</taxon>
        <taxon>Rhodospirillales</taxon>
        <taxon>Rhodospirillaceae</taxon>
        <taxon>Elstera</taxon>
    </lineage>
</organism>
<dbReference type="InterPro" id="IPR005538">
    <property type="entry name" value="LrgA/CidA"/>
</dbReference>
<accession>A0A0F3IVC8</accession>
<dbReference type="PATRIC" id="fig|552518.3.peg.3921"/>
<dbReference type="Proteomes" id="UP000033774">
    <property type="component" value="Unassembled WGS sequence"/>
</dbReference>
<dbReference type="AlphaFoldDB" id="A0A0F3IVC8"/>
<evidence type="ECO:0000256" key="6">
    <source>
        <dbReference type="SAM" id="Phobius"/>
    </source>
</evidence>
<reference evidence="7 8" key="1">
    <citation type="submission" date="2015-03" db="EMBL/GenBank/DDBJ databases">
        <title>Draft genome sequence of Elstera litoralis.</title>
        <authorList>
            <person name="Rahalkar M.C."/>
            <person name="Dhakephalkar P.K."/>
            <person name="Pore S.D."/>
            <person name="Arora P."/>
            <person name="Kapse N.G."/>
            <person name="Pandit P.S."/>
        </authorList>
    </citation>
    <scope>NUCLEOTIDE SEQUENCE [LARGE SCALE GENOMIC DNA]</scope>
    <source>
        <strain evidence="7 8">Dia-1</strain>
    </source>
</reference>
<evidence type="ECO:0000313" key="7">
    <source>
        <dbReference type="EMBL" id="KJV10646.1"/>
    </source>
</evidence>
<keyword evidence="3 6" id="KW-0812">Transmembrane</keyword>
<dbReference type="RefSeq" id="WP_045774651.1">
    <property type="nucleotide sequence ID" value="NZ_LAJY01000065.1"/>
</dbReference>
<evidence type="ECO:0008006" key="9">
    <source>
        <dbReference type="Google" id="ProtNLM"/>
    </source>
</evidence>
<dbReference type="EMBL" id="LAJY01000065">
    <property type="protein sequence ID" value="KJV10646.1"/>
    <property type="molecule type" value="Genomic_DNA"/>
</dbReference>
<feature type="transmembrane region" description="Helical" evidence="6">
    <location>
        <begin position="31"/>
        <end position="50"/>
    </location>
</feature>
<keyword evidence="5 6" id="KW-0472">Membrane</keyword>
<comment type="caution">
    <text evidence="7">The sequence shown here is derived from an EMBL/GenBank/DDBJ whole genome shotgun (WGS) entry which is preliminary data.</text>
</comment>
<evidence type="ECO:0000256" key="4">
    <source>
        <dbReference type="ARBA" id="ARBA00022989"/>
    </source>
</evidence>
<dbReference type="PANTHER" id="PTHR33931">
    <property type="entry name" value="HOLIN-LIKE PROTEIN CIDA-RELATED"/>
    <property type="match status" value="1"/>
</dbReference>
<dbReference type="PANTHER" id="PTHR33931:SF2">
    <property type="entry name" value="HOLIN-LIKE PROTEIN CIDA"/>
    <property type="match status" value="1"/>
</dbReference>
<protein>
    <recommendedName>
        <fullName evidence="9">Murein hydrolase transporter LrgA</fullName>
    </recommendedName>
</protein>
<evidence type="ECO:0000313" key="8">
    <source>
        <dbReference type="Proteomes" id="UP000033774"/>
    </source>
</evidence>
<sequence length="122" mass="12843">MLKGLTILLLCQLIGEATVRGLGLPVPGPVLGMALLFCGFLLRGGIPHDVEQVGGTLLKHLSLLFVPAGVGVMLYLPLFAAEWEAIAASLVFSTLLTIAVTALIMKWLLPRETPAEKPGAAE</sequence>
<dbReference type="Pfam" id="PF03788">
    <property type="entry name" value="LrgA"/>
    <property type="match status" value="1"/>
</dbReference>
<proteinExistence type="predicted"/>
<keyword evidence="2" id="KW-1003">Cell membrane</keyword>